<evidence type="ECO:0000256" key="2">
    <source>
        <dbReference type="ARBA" id="ARBA00022692"/>
    </source>
</evidence>
<evidence type="ECO:0000259" key="8">
    <source>
        <dbReference type="Pfam" id="PF20684"/>
    </source>
</evidence>
<evidence type="ECO:0000256" key="5">
    <source>
        <dbReference type="ARBA" id="ARBA00038359"/>
    </source>
</evidence>
<feature type="transmembrane region" description="Helical" evidence="7">
    <location>
        <begin position="172"/>
        <end position="192"/>
    </location>
</feature>
<feature type="region of interest" description="Disordered" evidence="6">
    <location>
        <begin position="252"/>
        <end position="271"/>
    </location>
</feature>
<gene>
    <name evidence="9" type="ORF">B0J12DRAFT_778561</name>
</gene>
<dbReference type="PANTHER" id="PTHR33048">
    <property type="entry name" value="PTH11-LIKE INTEGRAL MEMBRANE PROTEIN (AFU_ORTHOLOGUE AFUA_5G11245)"/>
    <property type="match status" value="1"/>
</dbReference>
<comment type="similarity">
    <text evidence="5">Belongs to the SAT4 family.</text>
</comment>
<protein>
    <recommendedName>
        <fullName evidence="8">Rhodopsin domain-containing protein</fullName>
    </recommendedName>
</protein>
<name>A0ABQ8FT71_9PEZI</name>
<comment type="subcellular location">
    <subcellularLocation>
        <location evidence="1">Membrane</location>
        <topology evidence="1">Multi-pass membrane protein</topology>
    </subcellularLocation>
</comment>
<dbReference type="Pfam" id="PF20684">
    <property type="entry name" value="Fung_rhodopsin"/>
    <property type="match status" value="1"/>
</dbReference>
<feature type="transmembrane region" description="Helical" evidence="7">
    <location>
        <begin position="6"/>
        <end position="29"/>
    </location>
</feature>
<feature type="transmembrane region" description="Helical" evidence="7">
    <location>
        <begin position="41"/>
        <end position="62"/>
    </location>
</feature>
<feature type="transmembrane region" description="Helical" evidence="7">
    <location>
        <begin position="134"/>
        <end position="160"/>
    </location>
</feature>
<accession>A0ABQ8FT71</accession>
<dbReference type="InterPro" id="IPR052337">
    <property type="entry name" value="SAT4-like"/>
</dbReference>
<comment type="caution">
    <text evidence="9">The sequence shown here is derived from an EMBL/GenBank/DDBJ whole genome shotgun (WGS) entry which is preliminary data.</text>
</comment>
<evidence type="ECO:0000256" key="4">
    <source>
        <dbReference type="ARBA" id="ARBA00023136"/>
    </source>
</evidence>
<evidence type="ECO:0000256" key="7">
    <source>
        <dbReference type="SAM" id="Phobius"/>
    </source>
</evidence>
<feature type="region of interest" description="Disordered" evidence="6">
    <location>
        <begin position="297"/>
        <end position="323"/>
    </location>
</feature>
<dbReference type="EMBL" id="JAGTJR010000090">
    <property type="protein sequence ID" value="KAH7012343.1"/>
    <property type="molecule type" value="Genomic_DNA"/>
</dbReference>
<dbReference type="InterPro" id="IPR049326">
    <property type="entry name" value="Rhodopsin_dom_fungi"/>
</dbReference>
<dbReference type="PANTHER" id="PTHR33048:SF31">
    <property type="entry name" value="INTEGRAL MEMBRANE PROTEIN"/>
    <property type="match status" value="1"/>
</dbReference>
<feature type="transmembrane region" description="Helical" evidence="7">
    <location>
        <begin position="95"/>
        <end position="113"/>
    </location>
</feature>
<sequence>MKAAGTYIATVVAVLTVPSYITFFLRCYVRWTRKSWGLEDWCMATAIPLFTWLVVSCISGALHGFGLKDEDFTGAQQIRIAAGRPSYVWPLRSLMGLYSLFLLGACIYNLFHCRPLKYMWDKSIHGGKCADPMIITNISYAILAFNILTDWTCALVPIPLLWNVKMNRNAKIAAGILLGLGFFASICAIVRLKYIISLSATHDFFYRTPPLVAWTFSEISVGMIGSNLSTLRPLFARLILLGGSTAARSNGNYPTVGSNKRSARGWPSGPSTQHSLHAGAIKLDDRSARGVHTVIESGHVGSAESESSIGDDESGRRILRGDSTALGGIRVRHEIQLDRTPAQ</sequence>
<organism evidence="9 10">
    <name type="scientific">Macrophomina phaseolina</name>
    <dbReference type="NCBI Taxonomy" id="35725"/>
    <lineage>
        <taxon>Eukaryota</taxon>
        <taxon>Fungi</taxon>
        <taxon>Dikarya</taxon>
        <taxon>Ascomycota</taxon>
        <taxon>Pezizomycotina</taxon>
        <taxon>Dothideomycetes</taxon>
        <taxon>Dothideomycetes incertae sedis</taxon>
        <taxon>Botryosphaeriales</taxon>
        <taxon>Botryosphaeriaceae</taxon>
        <taxon>Macrophomina</taxon>
    </lineage>
</organism>
<evidence type="ECO:0000313" key="10">
    <source>
        <dbReference type="Proteomes" id="UP000774617"/>
    </source>
</evidence>
<dbReference type="Proteomes" id="UP000774617">
    <property type="component" value="Unassembled WGS sequence"/>
</dbReference>
<reference evidence="9 10" key="1">
    <citation type="journal article" date="2021" name="Nat. Commun.">
        <title>Genetic determinants of endophytism in the Arabidopsis root mycobiome.</title>
        <authorList>
            <person name="Mesny F."/>
            <person name="Miyauchi S."/>
            <person name="Thiergart T."/>
            <person name="Pickel B."/>
            <person name="Atanasova L."/>
            <person name="Karlsson M."/>
            <person name="Huettel B."/>
            <person name="Barry K.W."/>
            <person name="Haridas S."/>
            <person name="Chen C."/>
            <person name="Bauer D."/>
            <person name="Andreopoulos W."/>
            <person name="Pangilinan J."/>
            <person name="LaButti K."/>
            <person name="Riley R."/>
            <person name="Lipzen A."/>
            <person name="Clum A."/>
            <person name="Drula E."/>
            <person name="Henrissat B."/>
            <person name="Kohler A."/>
            <person name="Grigoriev I.V."/>
            <person name="Martin F.M."/>
            <person name="Hacquard S."/>
        </authorList>
    </citation>
    <scope>NUCLEOTIDE SEQUENCE [LARGE SCALE GENOMIC DNA]</scope>
    <source>
        <strain evidence="9 10">MPI-SDFR-AT-0080</strain>
    </source>
</reference>
<evidence type="ECO:0000256" key="6">
    <source>
        <dbReference type="SAM" id="MobiDB-lite"/>
    </source>
</evidence>
<keyword evidence="2 7" id="KW-0812">Transmembrane</keyword>
<evidence type="ECO:0000256" key="1">
    <source>
        <dbReference type="ARBA" id="ARBA00004141"/>
    </source>
</evidence>
<proteinExistence type="inferred from homology"/>
<evidence type="ECO:0000256" key="3">
    <source>
        <dbReference type="ARBA" id="ARBA00022989"/>
    </source>
</evidence>
<keyword evidence="4 7" id="KW-0472">Membrane</keyword>
<evidence type="ECO:0000313" key="9">
    <source>
        <dbReference type="EMBL" id="KAH7012343.1"/>
    </source>
</evidence>
<keyword evidence="10" id="KW-1185">Reference proteome</keyword>
<feature type="domain" description="Rhodopsin" evidence="8">
    <location>
        <begin position="79"/>
        <end position="237"/>
    </location>
</feature>
<keyword evidence="3 7" id="KW-1133">Transmembrane helix</keyword>